<evidence type="ECO:0000313" key="8">
    <source>
        <dbReference type="EMBL" id="UVW34616.1"/>
    </source>
</evidence>
<dbReference type="InterPro" id="IPR033434">
    <property type="entry name" value="MucB/RseB_N"/>
</dbReference>
<reference evidence="8" key="1">
    <citation type="submission" date="2022-08" db="EMBL/GenBank/DDBJ databases">
        <title>Catabolic pathway analysis in culturable SAR92 clade bacteria reveals their overlooked roles in DMSP degradation in coastal seas.</title>
        <authorList>
            <person name="He X."/>
            <person name="Zhang X."/>
            <person name="Zhang Y."/>
        </authorList>
    </citation>
    <scope>NUCLEOTIDE SEQUENCE</scope>
    <source>
        <strain evidence="8">H455</strain>
    </source>
</reference>
<comment type="similarity">
    <text evidence="2">Belongs to the RseB family.</text>
</comment>
<evidence type="ECO:0000313" key="9">
    <source>
        <dbReference type="Proteomes" id="UP001059934"/>
    </source>
</evidence>
<evidence type="ECO:0000259" key="6">
    <source>
        <dbReference type="Pfam" id="PF03888"/>
    </source>
</evidence>
<protein>
    <submittedName>
        <fullName evidence="8">MucB/RseB C-terminal domain-containing protein</fullName>
    </submittedName>
</protein>
<name>A0ABY5TQ58_9GAMM</name>
<dbReference type="PIRSF" id="PIRSF005427">
    <property type="entry name" value="RseB"/>
    <property type="match status" value="1"/>
</dbReference>
<dbReference type="Gene3D" id="2.50.20.10">
    <property type="entry name" value="Lipoprotein localisation LolA/LolB/LppX"/>
    <property type="match status" value="1"/>
</dbReference>
<feature type="chain" id="PRO_5046172203" evidence="5">
    <location>
        <begin position="28"/>
        <end position="333"/>
    </location>
</feature>
<accession>A0ABY5TQ58</accession>
<keyword evidence="9" id="KW-1185">Reference proteome</keyword>
<dbReference type="Proteomes" id="UP001059934">
    <property type="component" value="Chromosome"/>
</dbReference>
<evidence type="ECO:0000256" key="1">
    <source>
        <dbReference type="ARBA" id="ARBA00004418"/>
    </source>
</evidence>
<feature type="domain" description="MucB/RseB N-terminal" evidence="6">
    <location>
        <begin position="32"/>
        <end position="195"/>
    </location>
</feature>
<keyword evidence="3 5" id="KW-0732">Signal</keyword>
<dbReference type="PANTHER" id="PTHR38782">
    <property type="match status" value="1"/>
</dbReference>
<evidence type="ECO:0000256" key="3">
    <source>
        <dbReference type="ARBA" id="ARBA00022729"/>
    </source>
</evidence>
<dbReference type="CDD" id="cd16327">
    <property type="entry name" value="RseB"/>
    <property type="match status" value="1"/>
</dbReference>
<dbReference type="InterPro" id="IPR033436">
    <property type="entry name" value="MucB/RseB_C"/>
</dbReference>
<dbReference type="Pfam" id="PF03888">
    <property type="entry name" value="MucB_RseB"/>
    <property type="match status" value="1"/>
</dbReference>
<dbReference type="Pfam" id="PF17188">
    <property type="entry name" value="MucB_RseB_C"/>
    <property type="match status" value="1"/>
</dbReference>
<dbReference type="EMBL" id="CP103416">
    <property type="protein sequence ID" value="UVW34616.1"/>
    <property type="molecule type" value="Genomic_DNA"/>
</dbReference>
<evidence type="ECO:0000256" key="2">
    <source>
        <dbReference type="ARBA" id="ARBA00008150"/>
    </source>
</evidence>
<dbReference type="Gene3D" id="3.30.200.100">
    <property type="entry name" value="MucB/RseB, C-terminal domain"/>
    <property type="match status" value="1"/>
</dbReference>
<dbReference type="InterPro" id="IPR005588">
    <property type="entry name" value="MucB_RseB"/>
</dbReference>
<comment type="subcellular location">
    <subcellularLocation>
        <location evidence="1">Periplasm</location>
    </subcellularLocation>
</comment>
<sequence>MVFLRLVKKIKVAALVAAVLLHGPLFAAPMESAHDLMSKMAKASRELSYQGLFTYEYRGNLTSVKLTHGVQDGQIYERIQHMDGAQRNALRRSDNVDCLRTGDMLLRGSAYRINDQSYARLEDFYEFHIKGEGRIANRRVVMVHVLPRDKHRYGYVVAIDKESGLLLQSVLMSHAGKPLERFQFVDISIGGSLADLGFDLEASDFDDVALDQSNCVDDNRQIITSASNWSTQWLPPGFVMASHKVADIDGQESMMFTDGLAVFSVFIDIDKGRTLPSIDAHLGATVAVLTKADINNQEYAICVVGEIPRATANQIASAVSLTTSPSSSMSPLP</sequence>
<keyword evidence="4" id="KW-0574">Periplasm</keyword>
<evidence type="ECO:0000259" key="7">
    <source>
        <dbReference type="Pfam" id="PF17188"/>
    </source>
</evidence>
<dbReference type="InterPro" id="IPR038484">
    <property type="entry name" value="MucB/RseB_C_sf"/>
</dbReference>
<feature type="domain" description="MucB/RseB C-terminal" evidence="7">
    <location>
        <begin position="225"/>
        <end position="319"/>
    </location>
</feature>
<gene>
    <name evidence="8" type="ORF">NYF23_11435</name>
</gene>
<feature type="signal peptide" evidence="5">
    <location>
        <begin position="1"/>
        <end position="27"/>
    </location>
</feature>
<organism evidence="8 9">
    <name type="scientific">SAR92 clade bacterium H455</name>
    <dbReference type="NCBI Taxonomy" id="2974818"/>
    <lineage>
        <taxon>Bacteria</taxon>
        <taxon>Pseudomonadati</taxon>
        <taxon>Pseudomonadota</taxon>
        <taxon>Gammaproteobacteria</taxon>
        <taxon>Cellvibrionales</taxon>
        <taxon>Porticoccaceae</taxon>
        <taxon>SAR92 clade</taxon>
    </lineage>
</organism>
<proteinExistence type="inferred from homology"/>
<dbReference type="PANTHER" id="PTHR38782:SF1">
    <property type="entry name" value="SIGMA-E FACTOR REGULATORY PROTEIN RSEB"/>
    <property type="match status" value="1"/>
</dbReference>
<evidence type="ECO:0000256" key="4">
    <source>
        <dbReference type="ARBA" id="ARBA00022764"/>
    </source>
</evidence>
<evidence type="ECO:0000256" key="5">
    <source>
        <dbReference type="SAM" id="SignalP"/>
    </source>
</evidence>